<reference evidence="17 18" key="1">
    <citation type="submission" date="2023-02" db="EMBL/GenBank/DDBJ databases">
        <title>Genome sequence of Sphingobacterium sp. KACC 22765.</title>
        <authorList>
            <person name="Kim S."/>
            <person name="Heo J."/>
            <person name="Kwon S.-W."/>
        </authorList>
    </citation>
    <scope>NUCLEOTIDE SEQUENCE [LARGE SCALE GENOMIC DNA]</scope>
    <source>
        <strain evidence="17 18">KACC 22765</strain>
    </source>
</reference>
<evidence type="ECO:0000313" key="18">
    <source>
        <dbReference type="Proteomes" id="UP001221558"/>
    </source>
</evidence>
<dbReference type="EC" id="3.5.1.108" evidence="15"/>
<evidence type="ECO:0000256" key="12">
    <source>
        <dbReference type="ARBA" id="ARBA00023239"/>
    </source>
</evidence>
<comment type="similarity">
    <text evidence="16">Belongs to the thioester dehydratase family. FabZ subfamily.</text>
</comment>
<evidence type="ECO:0000256" key="16">
    <source>
        <dbReference type="HAMAP-Rule" id="MF_00406"/>
    </source>
</evidence>
<keyword evidence="12 16" id="KW-0456">Lyase</keyword>
<dbReference type="InterPro" id="IPR010084">
    <property type="entry name" value="FabZ"/>
</dbReference>
<keyword evidence="10 15" id="KW-0862">Zinc</keyword>
<evidence type="ECO:0000256" key="7">
    <source>
        <dbReference type="ARBA" id="ARBA00022556"/>
    </source>
</evidence>
<evidence type="ECO:0000313" key="17">
    <source>
        <dbReference type="EMBL" id="WDF69240.1"/>
    </source>
</evidence>
<keyword evidence="8 15" id="KW-0479">Metal-binding</keyword>
<dbReference type="InterPro" id="IPR013114">
    <property type="entry name" value="FabA_FabZ"/>
</dbReference>
<evidence type="ECO:0000256" key="3">
    <source>
        <dbReference type="ARBA" id="ARBA00004496"/>
    </source>
</evidence>
<evidence type="ECO:0000256" key="2">
    <source>
        <dbReference type="ARBA" id="ARBA00002923"/>
    </source>
</evidence>
<comment type="pathway">
    <text evidence="4 15">Glycolipid biosynthesis; lipid IV(A) biosynthesis; lipid IV(A) from (3R)-3-hydroxytetradecanoyl-[acyl-carrier-protein] and UDP-N-acetyl-alpha-D-glucosamine: step 2/6.</text>
</comment>
<dbReference type="EMBL" id="CP117880">
    <property type="protein sequence ID" value="WDF69240.1"/>
    <property type="molecule type" value="Genomic_DNA"/>
</dbReference>
<evidence type="ECO:0000256" key="4">
    <source>
        <dbReference type="ARBA" id="ARBA00005002"/>
    </source>
</evidence>
<dbReference type="Proteomes" id="UP001221558">
    <property type="component" value="Chromosome"/>
</dbReference>
<protein>
    <recommendedName>
        <fullName evidence="15 16">Multifunctional fusion protein</fullName>
    </recommendedName>
    <domain>
        <recommendedName>
            <fullName evidence="16">3-hydroxyacyl-[acyl-carrier-protein] dehydratase FabZ</fullName>
            <ecNumber evidence="16">4.2.1.59</ecNumber>
        </recommendedName>
        <alternativeName>
            <fullName evidence="16">(3R)-hydroxymyristoyl-[acyl-carrier-protein] dehydratase</fullName>
        </alternativeName>
        <alternativeName>
            <fullName evidence="16">Beta-hydroxyacyl-ACP dehydratase</fullName>
            <shortName evidence="16">(3R)-hydroxymyristoyl-ACP dehydrase</shortName>
        </alternativeName>
    </domain>
    <domain>
        <recommendedName>
            <fullName evidence="15">UDP-3-O-acyl-N-acetylglucosamine deacetylase</fullName>
            <shortName evidence="15">UDP-3-O-acyl-GlcNAc deacetylase</shortName>
            <ecNumber evidence="15">3.5.1.108</ecNumber>
        </recommendedName>
        <alternativeName>
            <fullName evidence="15">UDP-3-O-[R-3-hydroxymyristoyl]-N-acetylglucosamine deacetylase</fullName>
        </alternativeName>
    </domain>
</protein>
<proteinExistence type="inferred from homology"/>
<evidence type="ECO:0000256" key="11">
    <source>
        <dbReference type="ARBA" id="ARBA00023098"/>
    </source>
</evidence>
<comment type="similarity">
    <text evidence="15">Belongs to the LpxC family.</text>
</comment>
<comment type="function">
    <text evidence="14 16">Involved in unsaturated fatty acids biosynthesis. Catalyzes the dehydration of short chain beta-hydroxyacyl-ACPs and long chain saturated and unsaturated beta-hydroxyacyl-ACPs.</text>
</comment>
<dbReference type="SUPFAM" id="SSF54211">
    <property type="entry name" value="Ribosomal protein S5 domain 2-like"/>
    <property type="match status" value="2"/>
</dbReference>
<comment type="subcellular location">
    <subcellularLocation>
        <location evidence="3 16">Cytoplasm</location>
    </subcellularLocation>
</comment>
<dbReference type="SUPFAM" id="SSF54637">
    <property type="entry name" value="Thioesterase/thiol ester dehydrase-isomerase"/>
    <property type="match status" value="1"/>
</dbReference>
<evidence type="ECO:0000256" key="8">
    <source>
        <dbReference type="ARBA" id="ARBA00022723"/>
    </source>
</evidence>
<comment type="cofactor">
    <cofactor evidence="1 15">
        <name>Zn(2+)</name>
        <dbReference type="ChEBI" id="CHEBI:29105"/>
    </cofactor>
</comment>
<keyword evidence="9 15" id="KW-0378">Hydrolase</keyword>
<dbReference type="EC" id="4.2.1.59" evidence="16"/>
<dbReference type="InterPro" id="IPR011334">
    <property type="entry name" value="UDP-acyl_GlcNac_deAcase_C"/>
</dbReference>
<accession>A0ABY7WJT1</accession>
<dbReference type="Gene3D" id="3.10.129.10">
    <property type="entry name" value="Hotdog Thioesterase"/>
    <property type="match status" value="1"/>
</dbReference>
<dbReference type="CDD" id="cd01288">
    <property type="entry name" value="FabZ"/>
    <property type="match status" value="1"/>
</dbReference>
<evidence type="ECO:0000256" key="1">
    <source>
        <dbReference type="ARBA" id="ARBA00001947"/>
    </source>
</evidence>
<organism evidence="17 18">
    <name type="scientific">Sphingobacterium oryzagri</name>
    <dbReference type="NCBI Taxonomy" id="3025669"/>
    <lineage>
        <taxon>Bacteria</taxon>
        <taxon>Pseudomonadati</taxon>
        <taxon>Bacteroidota</taxon>
        <taxon>Sphingobacteriia</taxon>
        <taxon>Sphingobacteriales</taxon>
        <taxon>Sphingobacteriaceae</taxon>
        <taxon>Sphingobacterium</taxon>
    </lineage>
</organism>
<dbReference type="HAMAP" id="MF_00406">
    <property type="entry name" value="FabZ"/>
    <property type="match status" value="1"/>
</dbReference>
<comment type="catalytic activity">
    <reaction evidence="16">
        <text>a (3R)-hydroxyacyl-[ACP] = a (2E)-enoyl-[ACP] + H2O</text>
        <dbReference type="Rhea" id="RHEA:13097"/>
        <dbReference type="Rhea" id="RHEA-COMP:9925"/>
        <dbReference type="Rhea" id="RHEA-COMP:9945"/>
        <dbReference type="ChEBI" id="CHEBI:15377"/>
        <dbReference type="ChEBI" id="CHEBI:78784"/>
        <dbReference type="ChEBI" id="CHEBI:78827"/>
        <dbReference type="EC" id="4.2.1.59"/>
    </reaction>
</comment>
<feature type="binding site" evidence="15">
    <location>
        <position position="264"/>
    </location>
    <ligand>
        <name>Zn(2+)</name>
        <dbReference type="ChEBI" id="CHEBI:29105"/>
    </ligand>
</feature>
<keyword evidence="11 15" id="KW-0443">Lipid metabolism</keyword>
<comment type="function">
    <text evidence="2 15">Catalyzes the hydrolysis of UDP-3-O-myristoyl-N-acetylglucosamine to form UDP-3-O-myristoylglucosamine and acetate, the committed step in lipid A biosynthesis.</text>
</comment>
<dbReference type="NCBIfam" id="NF009667">
    <property type="entry name" value="PRK13188.1"/>
    <property type="match status" value="1"/>
</dbReference>
<dbReference type="NCBIfam" id="TIGR00325">
    <property type="entry name" value="lpxC"/>
    <property type="match status" value="1"/>
</dbReference>
<dbReference type="RefSeq" id="WP_274267965.1">
    <property type="nucleotide sequence ID" value="NZ_CP117880.1"/>
</dbReference>
<dbReference type="InterPro" id="IPR020568">
    <property type="entry name" value="Ribosomal_Su5_D2-typ_SF"/>
</dbReference>
<evidence type="ECO:0000256" key="10">
    <source>
        <dbReference type="ARBA" id="ARBA00022833"/>
    </source>
</evidence>
<dbReference type="InterPro" id="IPR015870">
    <property type="entry name" value="UDP-acyl_N-AcGlcN_deAcase_N"/>
</dbReference>
<name>A0ABY7WJT1_9SPHI</name>
<gene>
    <name evidence="15" type="primary">lpxC</name>
    <name evidence="16" type="synonym">fabZ</name>
    <name evidence="17" type="ORF">PQ465_02390</name>
</gene>
<evidence type="ECO:0000256" key="6">
    <source>
        <dbReference type="ARBA" id="ARBA00022516"/>
    </source>
</evidence>
<keyword evidence="5 16" id="KW-0963">Cytoplasm</keyword>
<evidence type="ECO:0000256" key="5">
    <source>
        <dbReference type="ARBA" id="ARBA00022490"/>
    </source>
</evidence>
<dbReference type="PANTHER" id="PTHR33694">
    <property type="entry name" value="UDP-3-O-ACYL-N-ACETYLGLUCOSAMINE DEACETYLASE 1, MITOCHONDRIAL-RELATED"/>
    <property type="match status" value="1"/>
</dbReference>
<dbReference type="NCBIfam" id="NF000582">
    <property type="entry name" value="PRK00006.1"/>
    <property type="match status" value="1"/>
</dbReference>
<dbReference type="PANTHER" id="PTHR33694:SF1">
    <property type="entry name" value="UDP-3-O-ACYL-N-ACETYLGLUCOSAMINE DEACETYLASE 1, MITOCHONDRIAL-RELATED"/>
    <property type="match status" value="1"/>
</dbReference>
<dbReference type="HAMAP" id="MF_00388">
    <property type="entry name" value="LpxC"/>
    <property type="match status" value="1"/>
</dbReference>
<feature type="active site" description="Proton donor" evidence="15">
    <location>
        <position position="287"/>
    </location>
</feature>
<dbReference type="Gene3D" id="3.30.230.20">
    <property type="entry name" value="lpxc deacetylase, domain 1"/>
    <property type="match status" value="1"/>
</dbReference>
<dbReference type="InterPro" id="IPR029069">
    <property type="entry name" value="HotDog_dom_sf"/>
</dbReference>
<feature type="binding site" evidence="15">
    <location>
        <position position="260"/>
    </location>
    <ligand>
        <name>Zn(2+)</name>
        <dbReference type="ChEBI" id="CHEBI:29105"/>
    </ligand>
</feature>
<dbReference type="InterPro" id="IPR004463">
    <property type="entry name" value="UDP-acyl_GlcNac_deAcase"/>
</dbReference>
<comment type="catalytic activity">
    <reaction evidence="13 15">
        <text>a UDP-3-O-[(3R)-3-hydroxyacyl]-N-acetyl-alpha-D-glucosamine + H2O = a UDP-3-O-[(3R)-3-hydroxyacyl]-alpha-D-glucosamine + acetate</text>
        <dbReference type="Rhea" id="RHEA:67816"/>
        <dbReference type="ChEBI" id="CHEBI:15377"/>
        <dbReference type="ChEBI" id="CHEBI:30089"/>
        <dbReference type="ChEBI" id="CHEBI:137740"/>
        <dbReference type="ChEBI" id="CHEBI:173225"/>
        <dbReference type="EC" id="3.5.1.108"/>
    </reaction>
</comment>
<evidence type="ECO:0000256" key="9">
    <source>
        <dbReference type="ARBA" id="ARBA00022801"/>
    </source>
</evidence>
<sequence>MNVKQRTIQSEIAISGIGLHTGKIVNMTIKPAAEFHWYKFKRVDLEGQPVVAVDADNVTDTSRGTTITQNGASVSTIEHLMAAFVGLQIDNALIEIDGPEVPILDGSSKIYLEKLLEVGFVDQEADRDYYEIKDNIAYVEKDRKVEIIAMPLDGYRLTCMIDFNSPVLGSQHAAISNISEFQNEIASSRTFCFLHELESLLNHNLIKGGDLSNAIVIVDKEVSKEELDKLSGLFNKSVEVANEGILNNIQLRYQNEPARHKLLDMIGDLALVGRPLKGHIMAARPGHAANAAFAKKIKAQIKRDRNRKHTKVYDPNMTPVYDTVQIMNILPHRQPFLMVDKILELSETHVIGLKNVTMNEDLFMGHFPGAPVFPGVLQIEAMAQTGGILVLNTVPDPQNWLTLFLKIENARFKNQVTPGDTIIFHLELLEPIRRGIARMKGVGMVGDKVASEAELMAQIVKVKGN</sequence>
<dbReference type="Gene3D" id="3.30.1700.10">
    <property type="entry name" value="lpxc deacetylase, domain 2"/>
    <property type="match status" value="1"/>
</dbReference>
<feature type="binding site" evidence="15">
    <location>
        <position position="79"/>
    </location>
    <ligand>
        <name>Zn(2+)</name>
        <dbReference type="ChEBI" id="CHEBI:29105"/>
    </ligand>
</feature>
<evidence type="ECO:0000256" key="14">
    <source>
        <dbReference type="ARBA" id="ARBA00025049"/>
    </source>
</evidence>
<keyword evidence="6 15" id="KW-0444">Lipid biosynthesis</keyword>
<evidence type="ECO:0000256" key="15">
    <source>
        <dbReference type="HAMAP-Rule" id="MF_00388"/>
    </source>
</evidence>
<evidence type="ECO:0000256" key="13">
    <source>
        <dbReference type="ARBA" id="ARBA00024535"/>
    </source>
</evidence>
<keyword evidence="18" id="KW-1185">Reference proteome</keyword>
<dbReference type="Pfam" id="PF03331">
    <property type="entry name" value="LpxC"/>
    <property type="match status" value="2"/>
</dbReference>
<dbReference type="Pfam" id="PF07977">
    <property type="entry name" value="FabA"/>
    <property type="match status" value="1"/>
</dbReference>
<feature type="active site" evidence="16">
    <location>
        <position position="366"/>
    </location>
</feature>
<keyword evidence="7 15" id="KW-0441">Lipid A biosynthesis</keyword>